<dbReference type="InterPro" id="IPR015946">
    <property type="entry name" value="KH_dom-like_a/b"/>
</dbReference>
<dbReference type="Pfam" id="PF02566">
    <property type="entry name" value="OsmC"/>
    <property type="match status" value="1"/>
</dbReference>
<dbReference type="Gene3D" id="3.30.300.20">
    <property type="match status" value="1"/>
</dbReference>
<evidence type="ECO:0000313" key="2">
    <source>
        <dbReference type="EMBL" id="GLY75719.1"/>
    </source>
</evidence>
<comment type="caution">
    <text evidence="2">The sequence shown here is derived from an EMBL/GenBank/DDBJ whole genome shotgun (WGS) entry which is preliminary data.</text>
</comment>
<gene>
    <name evidence="2" type="ORF">Airi01_039860</name>
</gene>
<dbReference type="GO" id="GO:0006979">
    <property type="term" value="P:response to oxidative stress"/>
    <property type="evidence" value="ECO:0007669"/>
    <property type="project" value="InterPro"/>
</dbReference>
<sequence length="140" mass="14269">MSDAPLYTALVDVAHGRAGSARSADGVLDITLAAPKELGGDGAGTNPEQLFAAGFAACFLSSVAAVGRRRRLELGELSARGEVDLHRGDGGGFRLGVRLTVAAPQADAAALRDAVAEAEQVCPYAAAVRGNIPVDVRIES</sequence>
<dbReference type="RefSeq" id="WP_285623074.1">
    <property type="nucleotide sequence ID" value="NZ_BSTJ01000004.1"/>
</dbReference>
<evidence type="ECO:0000313" key="3">
    <source>
        <dbReference type="Proteomes" id="UP001165135"/>
    </source>
</evidence>
<dbReference type="Proteomes" id="UP001165135">
    <property type="component" value="Unassembled WGS sequence"/>
</dbReference>
<accession>A0A9W6RHM8</accession>
<protein>
    <submittedName>
        <fullName evidence="2">Organic hydroperoxide resistance protein</fullName>
    </submittedName>
</protein>
<evidence type="ECO:0000256" key="1">
    <source>
        <dbReference type="ARBA" id="ARBA00007378"/>
    </source>
</evidence>
<dbReference type="InterPro" id="IPR036102">
    <property type="entry name" value="OsmC/Ohrsf"/>
</dbReference>
<dbReference type="EMBL" id="BSTJ01000004">
    <property type="protein sequence ID" value="GLY75719.1"/>
    <property type="molecule type" value="Genomic_DNA"/>
</dbReference>
<dbReference type="AlphaFoldDB" id="A0A9W6RHM8"/>
<dbReference type="SUPFAM" id="SSF82784">
    <property type="entry name" value="OsmC-like"/>
    <property type="match status" value="1"/>
</dbReference>
<proteinExistence type="inferred from homology"/>
<dbReference type="InterPro" id="IPR019953">
    <property type="entry name" value="OHR"/>
</dbReference>
<dbReference type="NCBIfam" id="TIGR03561">
    <property type="entry name" value="organ_hyd_perox"/>
    <property type="match status" value="1"/>
</dbReference>
<dbReference type="InterPro" id="IPR003718">
    <property type="entry name" value="OsmC/Ohr_fam"/>
</dbReference>
<organism evidence="2 3">
    <name type="scientific">Actinoallomurus iriomotensis</name>
    <dbReference type="NCBI Taxonomy" id="478107"/>
    <lineage>
        <taxon>Bacteria</taxon>
        <taxon>Bacillati</taxon>
        <taxon>Actinomycetota</taxon>
        <taxon>Actinomycetes</taxon>
        <taxon>Streptosporangiales</taxon>
        <taxon>Thermomonosporaceae</taxon>
        <taxon>Actinoallomurus</taxon>
    </lineage>
</organism>
<dbReference type="Gene3D" id="2.20.25.10">
    <property type="match status" value="1"/>
</dbReference>
<dbReference type="PANTHER" id="PTHR33797:SF2">
    <property type="entry name" value="ORGANIC HYDROPEROXIDE RESISTANCE PROTEIN-LIKE"/>
    <property type="match status" value="1"/>
</dbReference>
<dbReference type="PANTHER" id="PTHR33797">
    <property type="entry name" value="ORGANIC HYDROPEROXIDE RESISTANCE PROTEIN-LIKE"/>
    <property type="match status" value="1"/>
</dbReference>
<reference evidence="2" key="1">
    <citation type="submission" date="2023-03" db="EMBL/GenBank/DDBJ databases">
        <title>Actinoallomurus iriomotensis NBRC 103681.</title>
        <authorList>
            <person name="Ichikawa N."/>
            <person name="Sato H."/>
            <person name="Tonouchi N."/>
        </authorList>
    </citation>
    <scope>NUCLEOTIDE SEQUENCE</scope>
    <source>
        <strain evidence="2">NBRC 103681</strain>
    </source>
</reference>
<comment type="similarity">
    <text evidence="1">Belongs to the OsmC/Ohr family.</text>
</comment>
<name>A0A9W6RHM8_9ACTN</name>